<feature type="non-terminal residue" evidence="1">
    <location>
        <position position="1"/>
    </location>
</feature>
<name>A0AAV2RKZ7_MEGNR</name>
<accession>A0AAV2RKZ7</accession>
<feature type="non-terminal residue" evidence="1">
    <location>
        <position position="101"/>
    </location>
</feature>
<dbReference type="AlphaFoldDB" id="A0AAV2RKZ7"/>
<protein>
    <submittedName>
        <fullName evidence="1">Uncharacterized protein</fullName>
    </submittedName>
</protein>
<reference evidence="1 2" key="1">
    <citation type="submission" date="2024-05" db="EMBL/GenBank/DDBJ databases">
        <authorList>
            <person name="Wallberg A."/>
        </authorList>
    </citation>
    <scope>NUCLEOTIDE SEQUENCE [LARGE SCALE GENOMIC DNA]</scope>
</reference>
<organism evidence="1 2">
    <name type="scientific">Meganyctiphanes norvegica</name>
    <name type="common">Northern krill</name>
    <name type="synonym">Thysanopoda norvegica</name>
    <dbReference type="NCBI Taxonomy" id="48144"/>
    <lineage>
        <taxon>Eukaryota</taxon>
        <taxon>Metazoa</taxon>
        <taxon>Ecdysozoa</taxon>
        <taxon>Arthropoda</taxon>
        <taxon>Crustacea</taxon>
        <taxon>Multicrustacea</taxon>
        <taxon>Malacostraca</taxon>
        <taxon>Eumalacostraca</taxon>
        <taxon>Eucarida</taxon>
        <taxon>Euphausiacea</taxon>
        <taxon>Euphausiidae</taxon>
        <taxon>Meganyctiphanes</taxon>
    </lineage>
</organism>
<keyword evidence="2" id="KW-1185">Reference proteome</keyword>
<sequence length="101" mass="11656">LNHPGQPRVSKRHFEDCLTTDFPNLKFSKPKSDTCKYCDNNIMRQRDSSLTEASLRELVRELATHQLKAQRDYEMTSDFKDSAGDDNMVICMDLMQAMPTP</sequence>
<gene>
    <name evidence="1" type="ORF">MNOR_LOCUS24745</name>
</gene>
<dbReference type="EMBL" id="CAXKWB010022955">
    <property type="protein sequence ID" value="CAL4124742.1"/>
    <property type="molecule type" value="Genomic_DNA"/>
</dbReference>
<proteinExistence type="predicted"/>
<evidence type="ECO:0000313" key="2">
    <source>
        <dbReference type="Proteomes" id="UP001497623"/>
    </source>
</evidence>
<evidence type="ECO:0000313" key="1">
    <source>
        <dbReference type="EMBL" id="CAL4124742.1"/>
    </source>
</evidence>
<comment type="caution">
    <text evidence="1">The sequence shown here is derived from an EMBL/GenBank/DDBJ whole genome shotgun (WGS) entry which is preliminary data.</text>
</comment>
<dbReference type="Proteomes" id="UP001497623">
    <property type="component" value="Unassembled WGS sequence"/>
</dbReference>